<accession>A0A3M0GAK0</accession>
<protein>
    <submittedName>
        <fullName evidence="1">Uncharacterized protein</fullName>
    </submittedName>
</protein>
<dbReference type="EMBL" id="REFW01000001">
    <property type="protein sequence ID" value="RMB61448.1"/>
    <property type="molecule type" value="Genomic_DNA"/>
</dbReference>
<proteinExistence type="predicted"/>
<sequence length="290" mass="31476">MRLMPFRTANPGSVSVGEPRLHVQGEVFGPGDPVSLWDYMAEVRITSEIRVDEAALLASTGLNRLESLAATLQVDCVHTGFRRVERKILRPGSPTTVGVEVPAHTVAFELEVRGGLTLAEELPTNADAIAYRRGSRVFWEQKRTRFELEGQGGGFPVEAFDFQAAGLPATAAWKLNFSADDLEKPFMAAVRLLVNTSHPRSAEILSGDSGLIQSVVFHDVLEELLVTVADGDLATQSNFEEGTVGGVLNDLTHTYLGHGLHESVQSLRNNRSLALTRLQDVTGFLQGKAS</sequence>
<comment type="caution">
    <text evidence="1">The sequence shown here is derived from an EMBL/GenBank/DDBJ whole genome shotgun (WGS) entry which is preliminary data.</text>
</comment>
<evidence type="ECO:0000313" key="2">
    <source>
        <dbReference type="Proteomes" id="UP000275256"/>
    </source>
</evidence>
<dbReference type="AlphaFoldDB" id="A0A3M0GAK0"/>
<reference evidence="1 2" key="1">
    <citation type="submission" date="2018-10" db="EMBL/GenBank/DDBJ databases">
        <title>Tessaracoccus antarcticuss sp. nov., isolated from sediment.</title>
        <authorList>
            <person name="Zhou L.Y."/>
            <person name="Du Z.J."/>
        </authorList>
    </citation>
    <scope>NUCLEOTIDE SEQUENCE [LARGE SCALE GENOMIC DNA]</scope>
    <source>
        <strain evidence="1 2">JDX10</strain>
    </source>
</reference>
<dbReference type="Proteomes" id="UP000275256">
    <property type="component" value="Unassembled WGS sequence"/>
</dbReference>
<name>A0A3M0GAK0_9ACTN</name>
<gene>
    <name evidence="1" type="ORF">EAX62_01995</name>
</gene>
<evidence type="ECO:0000313" key="1">
    <source>
        <dbReference type="EMBL" id="RMB61448.1"/>
    </source>
</evidence>
<organism evidence="1 2">
    <name type="scientific">Tessaracoccus antarcticus</name>
    <dbReference type="NCBI Taxonomy" id="2479848"/>
    <lineage>
        <taxon>Bacteria</taxon>
        <taxon>Bacillati</taxon>
        <taxon>Actinomycetota</taxon>
        <taxon>Actinomycetes</taxon>
        <taxon>Propionibacteriales</taxon>
        <taxon>Propionibacteriaceae</taxon>
        <taxon>Tessaracoccus</taxon>
    </lineage>
</organism>
<keyword evidence="2" id="KW-1185">Reference proteome</keyword>